<name>E4T199_PALPW</name>
<dbReference type="RefSeq" id="WP_013443849.1">
    <property type="nucleotide sequence ID" value="NC_014734.1"/>
</dbReference>
<keyword evidence="1" id="KW-0732">Signal</keyword>
<sequence>MKTKGIYLALVLFSVIAWSCTSQDGLNNQSLKTSITANAQELITAVNSITASSGYGILSNSDLATSPSMVKSAEASSVTPITDTISLSQIAGVYDYKAAKYKKWSPMLFNFFAKTGTSSDFIVRLPEAKIKHPRLLLLYTPADTTLVNDYVIDVSKYNYVFGRYLWNYNLASTITVKNVSIGSLTVQSSRNKSEGQNFVSGFTFANGYEAKLKYSTGDTILSVYNISKGGTTLFEEKFTAIKDSASRHREKQYSLTIGNVQVIRTPTHGNNGLDSAKVYLGGVLQTKAVVKIIDSGSKDDATEFSVIGHNRDLQITFDDGTSTTVNQLLGSTITDVRSLFLSLRQVYFATNVVDWVAWSVKLNRLNM</sequence>
<feature type="signal peptide" evidence="1">
    <location>
        <begin position="1"/>
        <end position="19"/>
    </location>
</feature>
<dbReference type="eggNOG" id="ENOG5033WQ2">
    <property type="taxonomic scope" value="Bacteria"/>
</dbReference>
<keyword evidence="3" id="KW-1185">Reference proteome</keyword>
<dbReference type="HOGENOM" id="CLU_754084_0_0_10"/>
<evidence type="ECO:0008006" key="4">
    <source>
        <dbReference type="Google" id="ProtNLM"/>
    </source>
</evidence>
<dbReference type="OrthoDB" id="1112679at2"/>
<dbReference type="EMBL" id="CP002345">
    <property type="protein sequence ID" value="ADQ78480.1"/>
    <property type="molecule type" value="Genomic_DNA"/>
</dbReference>
<accession>E4T199</accession>
<evidence type="ECO:0000313" key="2">
    <source>
        <dbReference type="EMBL" id="ADQ78480.1"/>
    </source>
</evidence>
<protein>
    <recommendedName>
        <fullName evidence="4">Lipoprotein</fullName>
    </recommendedName>
</protein>
<dbReference type="AlphaFoldDB" id="E4T199"/>
<feature type="chain" id="PRO_5003188950" description="Lipoprotein" evidence="1">
    <location>
        <begin position="20"/>
        <end position="367"/>
    </location>
</feature>
<reference key="1">
    <citation type="submission" date="2010-11" db="EMBL/GenBank/DDBJ databases">
        <title>The complete genome of Paludibacter propionicigenes DSM 17365.</title>
        <authorList>
            <consortium name="US DOE Joint Genome Institute (JGI-PGF)"/>
            <person name="Lucas S."/>
            <person name="Copeland A."/>
            <person name="Lapidus A."/>
            <person name="Bruce D."/>
            <person name="Goodwin L."/>
            <person name="Pitluck S."/>
            <person name="Kyrpides N."/>
            <person name="Mavromatis K."/>
            <person name="Ivanova N."/>
            <person name="Munk A.C."/>
            <person name="Brettin T."/>
            <person name="Detter J.C."/>
            <person name="Han C."/>
            <person name="Tapia R."/>
            <person name="Land M."/>
            <person name="Hauser L."/>
            <person name="Markowitz V."/>
            <person name="Cheng J.-F."/>
            <person name="Hugenholtz P."/>
            <person name="Woyke T."/>
            <person name="Wu D."/>
            <person name="Gronow S."/>
            <person name="Wellnitz S."/>
            <person name="Brambilla E."/>
            <person name="Klenk H.-P."/>
            <person name="Eisen J.A."/>
        </authorList>
    </citation>
    <scope>NUCLEOTIDE SEQUENCE</scope>
    <source>
        <strain>WB4</strain>
    </source>
</reference>
<proteinExistence type="predicted"/>
<organism evidence="2 3">
    <name type="scientific">Paludibacter propionicigenes (strain DSM 17365 / JCM 13257 / WB4)</name>
    <dbReference type="NCBI Taxonomy" id="694427"/>
    <lineage>
        <taxon>Bacteria</taxon>
        <taxon>Pseudomonadati</taxon>
        <taxon>Bacteroidota</taxon>
        <taxon>Bacteroidia</taxon>
        <taxon>Bacteroidales</taxon>
        <taxon>Paludibacteraceae</taxon>
        <taxon>Paludibacter</taxon>
    </lineage>
</organism>
<reference evidence="2 3" key="2">
    <citation type="journal article" date="2011" name="Stand. Genomic Sci.">
        <title>Complete genome sequence of Paludibacter propionicigenes type strain (WB4).</title>
        <authorList>
            <person name="Gronow S."/>
            <person name="Munk C."/>
            <person name="Lapidus A."/>
            <person name="Nolan M."/>
            <person name="Lucas S."/>
            <person name="Hammon N."/>
            <person name="Deshpande S."/>
            <person name="Cheng J.F."/>
            <person name="Tapia R."/>
            <person name="Han C."/>
            <person name="Goodwin L."/>
            <person name="Pitluck S."/>
            <person name="Liolios K."/>
            <person name="Ivanova N."/>
            <person name="Mavromatis K."/>
            <person name="Mikhailova N."/>
            <person name="Pati A."/>
            <person name="Chen A."/>
            <person name="Palaniappan K."/>
            <person name="Land M."/>
            <person name="Hauser L."/>
            <person name="Chang Y.J."/>
            <person name="Jeffries C.D."/>
            <person name="Brambilla E."/>
            <person name="Rohde M."/>
            <person name="Goker M."/>
            <person name="Detter J.C."/>
            <person name="Woyke T."/>
            <person name="Bristow J."/>
            <person name="Eisen J.A."/>
            <person name="Markowitz V."/>
            <person name="Hugenholtz P."/>
            <person name="Kyrpides N.C."/>
            <person name="Klenk H.P."/>
        </authorList>
    </citation>
    <scope>NUCLEOTIDE SEQUENCE [LARGE SCALE GENOMIC DNA]</scope>
    <source>
        <strain evidence="3">DSM 17365 / JCM 13257 / WB4</strain>
    </source>
</reference>
<evidence type="ECO:0000256" key="1">
    <source>
        <dbReference type="SAM" id="SignalP"/>
    </source>
</evidence>
<evidence type="ECO:0000313" key="3">
    <source>
        <dbReference type="Proteomes" id="UP000008718"/>
    </source>
</evidence>
<gene>
    <name evidence="2" type="ordered locus">Palpr_0318</name>
</gene>
<dbReference type="KEGG" id="ppn:Palpr_0318"/>
<dbReference type="Proteomes" id="UP000008718">
    <property type="component" value="Chromosome"/>
</dbReference>